<evidence type="ECO:0008006" key="13">
    <source>
        <dbReference type="Google" id="ProtNLM"/>
    </source>
</evidence>
<dbReference type="GO" id="GO:0051119">
    <property type="term" value="F:sugar transmembrane transporter activity"/>
    <property type="evidence" value="ECO:0000318"/>
    <property type="project" value="GO_Central"/>
</dbReference>
<feature type="transmembrane region" description="Helical" evidence="10">
    <location>
        <begin position="15"/>
        <end position="34"/>
    </location>
</feature>
<dbReference type="AlphaFoldDB" id="A0A1B6Q169"/>
<proteinExistence type="inferred from homology"/>
<evidence type="ECO:0000256" key="1">
    <source>
        <dbReference type="ARBA" id="ARBA00004651"/>
    </source>
</evidence>
<dbReference type="GO" id="GO:0008643">
    <property type="term" value="P:carbohydrate transport"/>
    <property type="evidence" value="ECO:0000318"/>
    <property type="project" value="GO_Central"/>
</dbReference>
<gene>
    <name evidence="11" type="ORF">SORBI_3003G038800</name>
</gene>
<reference evidence="12" key="2">
    <citation type="journal article" date="2018" name="Plant J.">
        <title>The Sorghum bicolor reference genome: improved assembly, gene annotations, a transcriptome atlas, and signatures of genome organization.</title>
        <authorList>
            <person name="McCormick R.F."/>
            <person name="Truong S.K."/>
            <person name="Sreedasyam A."/>
            <person name="Jenkins J."/>
            <person name="Shu S."/>
            <person name="Sims D."/>
            <person name="Kennedy M."/>
            <person name="Amirebrahimi M."/>
            <person name="Weers B.D."/>
            <person name="McKinley B."/>
            <person name="Mattison A."/>
            <person name="Morishige D.T."/>
            <person name="Grimwood J."/>
            <person name="Schmutz J."/>
            <person name="Mullet J.E."/>
        </authorList>
    </citation>
    <scope>NUCLEOTIDE SEQUENCE [LARGE SCALE GENOMIC DNA]</scope>
    <source>
        <strain evidence="12">cv. BTx623</strain>
    </source>
</reference>
<dbReference type="Proteomes" id="UP000000768">
    <property type="component" value="Chromosome 3"/>
</dbReference>
<accession>A0A1B6Q169</accession>
<dbReference type="PANTHER" id="PTHR10791">
    <property type="entry name" value="RAG1-ACTIVATING PROTEIN 1"/>
    <property type="match status" value="1"/>
</dbReference>
<dbReference type="Pfam" id="PF03083">
    <property type="entry name" value="MtN3_slv"/>
    <property type="match status" value="2"/>
</dbReference>
<dbReference type="InParanoid" id="A0A1B6Q169"/>
<evidence type="ECO:0000256" key="9">
    <source>
        <dbReference type="ARBA" id="ARBA00023136"/>
    </source>
</evidence>
<keyword evidence="4" id="KW-1003">Cell membrane</keyword>
<dbReference type="GO" id="GO:0005886">
    <property type="term" value="C:plasma membrane"/>
    <property type="evidence" value="ECO:0007669"/>
    <property type="project" value="UniProtKB-SubCell"/>
</dbReference>
<name>A0A1B6Q169_SORBI</name>
<dbReference type="InterPro" id="IPR004316">
    <property type="entry name" value="SWEET_rpt"/>
</dbReference>
<feature type="transmembrane region" description="Helical" evidence="10">
    <location>
        <begin position="103"/>
        <end position="123"/>
    </location>
</feature>
<keyword evidence="3" id="KW-0813">Transport</keyword>
<feature type="transmembrane region" description="Helical" evidence="10">
    <location>
        <begin position="193"/>
        <end position="212"/>
    </location>
</feature>
<evidence type="ECO:0000256" key="6">
    <source>
        <dbReference type="ARBA" id="ARBA00022692"/>
    </source>
</evidence>
<evidence type="ECO:0000256" key="10">
    <source>
        <dbReference type="SAM" id="Phobius"/>
    </source>
</evidence>
<sequence length="221" mass="24259">MWDISRHGSSEQYSASPYLAGLLNCAVWLLYGYVHPNGKWVFGINIVGSLLQLLYIVIFVYYTTVDDVRYQIYYMLFGAGVCLVGIMALVFGQAHSTEQKCMGFGLAGVATGIGMYAAPLIQLRSVVERGNVEGMSLLLIGASLGNSAVWTVYACLGPDFYVLVRSSPTSLLLSSKKVVVARLYCRLPRSLQVPNLIGALCTVVQLVVYFRYNNNNNNNDA</sequence>
<evidence type="ECO:0000313" key="12">
    <source>
        <dbReference type="Proteomes" id="UP000000768"/>
    </source>
</evidence>
<dbReference type="Gramene" id="KXG31662">
    <property type="protein sequence ID" value="KXG31662"/>
    <property type="gene ID" value="SORBI_3003G038800"/>
</dbReference>
<dbReference type="Gene3D" id="1.20.1280.290">
    <property type="match status" value="2"/>
</dbReference>
<feature type="transmembrane region" description="Helical" evidence="10">
    <location>
        <begin position="135"/>
        <end position="156"/>
    </location>
</feature>
<keyword evidence="5" id="KW-0762">Sugar transport</keyword>
<evidence type="ECO:0000256" key="4">
    <source>
        <dbReference type="ARBA" id="ARBA00022475"/>
    </source>
</evidence>
<feature type="transmembrane region" description="Helical" evidence="10">
    <location>
        <begin position="70"/>
        <end position="91"/>
    </location>
</feature>
<dbReference type="EMBL" id="CM000762">
    <property type="protein sequence ID" value="KXG31662.2"/>
    <property type="molecule type" value="Genomic_DNA"/>
</dbReference>
<feature type="transmembrane region" description="Helical" evidence="10">
    <location>
        <begin position="41"/>
        <end position="64"/>
    </location>
</feature>
<keyword evidence="6 10" id="KW-0812">Transmembrane</keyword>
<dbReference type="GO" id="GO:0016020">
    <property type="term" value="C:membrane"/>
    <property type="evidence" value="ECO:0000318"/>
    <property type="project" value="GO_Central"/>
</dbReference>
<comment type="similarity">
    <text evidence="2">Belongs to the SWEET sugar transporter family.</text>
</comment>
<comment type="subcellular location">
    <subcellularLocation>
        <location evidence="1">Cell membrane</location>
        <topology evidence="1">Multi-pass membrane protein</topology>
    </subcellularLocation>
</comment>
<evidence type="ECO:0000256" key="2">
    <source>
        <dbReference type="ARBA" id="ARBA00007809"/>
    </source>
</evidence>
<evidence type="ECO:0000256" key="3">
    <source>
        <dbReference type="ARBA" id="ARBA00022448"/>
    </source>
</evidence>
<keyword evidence="9 10" id="KW-0472">Membrane</keyword>
<evidence type="ECO:0000256" key="8">
    <source>
        <dbReference type="ARBA" id="ARBA00022989"/>
    </source>
</evidence>
<dbReference type="eggNOG" id="KOG1623">
    <property type="taxonomic scope" value="Eukaryota"/>
</dbReference>
<protein>
    <recommendedName>
        <fullName evidence="13">Bidirectional sugar transporter SWEET</fullName>
    </recommendedName>
</protein>
<dbReference type="PANTHER" id="PTHR10791:SF130">
    <property type="entry name" value="BIDIRECTIONAL SUGAR TRANSPORTER SWEET6-RELATED"/>
    <property type="match status" value="1"/>
</dbReference>
<reference evidence="11 12" key="1">
    <citation type="journal article" date="2009" name="Nature">
        <title>The Sorghum bicolor genome and the diversification of grasses.</title>
        <authorList>
            <person name="Paterson A.H."/>
            <person name="Bowers J.E."/>
            <person name="Bruggmann R."/>
            <person name="Dubchak I."/>
            <person name="Grimwood J."/>
            <person name="Gundlach H."/>
            <person name="Haberer G."/>
            <person name="Hellsten U."/>
            <person name="Mitros T."/>
            <person name="Poliakov A."/>
            <person name="Schmutz J."/>
            <person name="Spannagl M."/>
            <person name="Tang H."/>
            <person name="Wang X."/>
            <person name="Wicker T."/>
            <person name="Bharti A.K."/>
            <person name="Chapman J."/>
            <person name="Feltus F.A."/>
            <person name="Gowik U."/>
            <person name="Grigoriev I.V."/>
            <person name="Lyons E."/>
            <person name="Maher C.A."/>
            <person name="Martis M."/>
            <person name="Narechania A."/>
            <person name="Otillar R.P."/>
            <person name="Penning B.W."/>
            <person name="Salamov A.A."/>
            <person name="Wang Y."/>
            <person name="Zhang L."/>
            <person name="Carpita N.C."/>
            <person name="Freeling M."/>
            <person name="Gingle A.R."/>
            <person name="Hash C.T."/>
            <person name="Keller B."/>
            <person name="Klein P."/>
            <person name="Kresovich S."/>
            <person name="McCann M.C."/>
            <person name="Ming R."/>
            <person name="Peterson D.G."/>
            <person name="Mehboob-ur-Rahman"/>
            <person name="Ware D."/>
            <person name="Westhoff P."/>
            <person name="Mayer K.F."/>
            <person name="Messing J."/>
            <person name="Rokhsar D.S."/>
        </authorList>
    </citation>
    <scope>NUCLEOTIDE SEQUENCE [LARGE SCALE GENOMIC DNA]</scope>
    <source>
        <strain evidence="12">cv. BTx623</strain>
    </source>
</reference>
<evidence type="ECO:0000256" key="5">
    <source>
        <dbReference type="ARBA" id="ARBA00022597"/>
    </source>
</evidence>
<keyword evidence="12" id="KW-1185">Reference proteome</keyword>
<keyword evidence="7" id="KW-0677">Repeat</keyword>
<keyword evidence="8 10" id="KW-1133">Transmembrane helix</keyword>
<organism evidence="11 12">
    <name type="scientific">Sorghum bicolor</name>
    <name type="common">Sorghum</name>
    <name type="synonym">Sorghum vulgare</name>
    <dbReference type="NCBI Taxonomy" id="4558"/>
    <lineage>
        <taxon>Eukaryota</taxon>
        <taxon>Viridiplantae</taxon>
        <taxon>Streptophyta</taxon>
        <taxon>Embryophyta</taxon>
        <taxon>Tracheophyta</taxon>
        <taxon>Spermatophyta</taxon>
        <taxon>Magnoliopsida</taxon>
        <taxon>Liliopsida</taxon>
        <taxon>Poales</taxon>
        <taxon>Poaceae</taxon>
        <taxon>PACMAD clade</taxon>
        <taxon>Panicoideae</taxon>
        <taxon>Andropogonodae</taxon>
        <taxon>Andropogoneae</taxon>
        <taxon>Sorghinae</taxon>
        <taxon>Sorghum</taxon>
    </lineage>
</organism>
<dbReference type="InterPro" id="IPR047664">
    <property type="entry name" value="SWEET"/>
</dbReference>
<evidence type="ECO:0000256" key="7">
    <source>
        <dbReference type="ARBA" id="ARBA00022737"/>
    </source>
</evidence>
<evidence type="ECO:0000313" key="11">
    <source>
        <dbReference type="EMBL" id="KXG31662.2"/>
    </source>
</evidence>